<name>A0A963YU77_9PROT</name>
<evidence type="ECO:0000256" key="2">
    <source>
        <dbReference type="ARBA" id="ARBA00005558"/>
    </source>
</evidence>
<dbReference type="SUPFAM" id="SSF69255">
    <property type="entry name" value="gp5 N-terminal domain-like"/>
    <property type="match status" value="1"/>
</dbReference>
<dbReference type="InterPro" id="IPR006533">
    <property type="entry name" value="T6SS_Vgr_RhsGE"/>
</dbReference>
<reference evidence="6" key="2">
    <citation type="submission" date="2021-01" db="EMBL/GenBank/DDBJ databases">
        <authorList>
            <person name="Mieszkin S."/>
            <person name="Pouder E."/>
            <person name="Alain K."/>
        </authorList>
    </citation>
    <scope>NUCLEOTIDE SEQUENCE</scope>
    <source>
        <strain evidence="6">HW T2.11</strain>
    </source>
</reference>
<keyword evidence="7" id="KW-1185">Reference proteome</keyword>
<evidence type="ECO:0000259" key="5">
    <source>
        <dbReference type="Pfam" id="PF22178"/>
    </source>
</evidence>
<dbReference type="Proteomes" id="UP000708298">
    <property type="component" value="Unassembled WGS sequence"/>
</dbReference>
<gene>
    <name evidence="6" type="primary">tssI</name>
    <name evidence="6" type="ORF">ASILVAE211_17460</name>
</gene>
<dbReference type="InterPro" id="IPR054030">
    <property type="entry name" value="Gp5_Vgr_C"/>
</dbReference>
<dbReference type="NCBIfam" id="TIGR01646">
    <property type="entry name" value="vgr_GE"/>
    <property type="match status" value="1"/>
</dbReference>
<organism evidence="6 7">
    <name type="scientific">Acidisoma silvae</name>
    <dbReference type="NCBI Taxonomy" id="2802396"/>
    <lineage>
        <taxon>Bacteria</taxon>
        <taxon>Pseudomonadati</taxon>
        <taxon>Pseudomonadota</taxon>
        <taxon>Alphaproteobacteria</taxon>
        <taxon>Acetobacterales</taxon>
        <taxon>Acidocellaceae</taxon>
        <taxon>Acidisoma</taxon>
    </lineage>
</organism>
<reference evidence="6" key="1">
    <citation type="journal article" date="2021" name="Microorganisms">
        <title>Acidisoma silvae sp. nov. and Acidisomacellulosilytica sp. nov., Two Acidophilic Bacteria Isolated from Decaying Wood, Hydrolyzing Cellulose and Producing Poly-3-hydroxybutyrate.</title>
        <authorList>
            <person name="Mieszkin S."/>
            <person name="Pouder E."/>
            <person name="Uroz S."/>
            <person name="Simon-Colin C."/>
            <person name="Alain K."/>
        </authorList>
    </citation>
    <scope>NUCLEOTIDE SEQUENCE</scope>
    <source>
        <strain evidence="6">HW T2.11</strain>
    </source>
</reference>
<evidence type="ECO:0000313" key="6">
    <source>
        <dbReference type="EMBL" id="MCB8876986.1"/>
    </source>
</evidence>
<dbReference type="Gene3D" id="4.10.220.110">
    <property type="match status" value="1"/>
</dbReference>
<evidence type="ECO:0000256" key="1">
    <source>
        <dbReference type="ARBA" id="ARBA00004613"/>
    </source>
</evidence>
<proteinExistence type="inferred from homology"/>
<dbReference type="Pfam" id="PF04717">
    <property type="entry name" value="Phage_base_V"/>
    <property type="match status" value="1"/>
</dbReference>
<dbReference type="NCBIfam" id="TIGR03361">
    <property type="entry name" value="VI_Rhs_Vgr"/>
    <property type="match status" value="1"/>
</dbReference>
<dbReference type="PANTHER" id="PTHR32305:SF15">
    <property type="entry name" value="PROTEIN RHSA-RELATED"/>
    <property type="match status" value="1"/>
</dbReference>
<keyword evidence="3" id="KW-0964">Secreted</keyword>
<comment type="subcellular location">
    <subcellularLocation>
        <location evidence="1">Secreted</location>
    </subcellularLocation>
</comment>
<dbReference type="EMBL" id="JAESVB010000009">
    <property type="protein sequence ID" value="MCB8876986.1"/>
    <property type="molecule type" value="Genomic_DNA"/>
</dbReference>
<feature type="domain" description="Gp5/Type VI secretion system Vgr protein OB-fold" evidence="4">
    <location>
        <begin position="390"/>
        <end position="457"/>
    </location>
</feature>
<dbReference type="Pfam" id="PF22178">
    <property type="entry name" value="Gp5_trimer_C"/>
    <property type="match status" value="1"/>
</dbReference>
<evidence type="ECO:0000313" key="7">
    <source>
        <dbReference type="Proteomes" id="UP000708298"/>
    </source>
</evidence>
<dbReference type="RefSeq" id="WP_227322644.1">
    <property type="nucleotide sequence ID" value="NZ_JAESVB010000009.1"/>
</dbReference>
<comment type="similarity">
    <text evidence="2">Belongs to the VgrG protein family.</text>
</comment>
<feature type="domain" description="Gp5/Type VI secretion system Vgr C-terminal trimerisation" evidence="5">
    <location>
        <begin position="475"/>
        <end position="566"/>
    </location>
</feature>
<dbReference type="Gene3D" id="2.40.50.230">
    <property type="entry name" value="Gp5 N-terminal domain"/>
    <property type="match status" value="1"/>
</dbReference>
<dbReference type="GO" id="GO:0005576">
    <property type="term" value="C:extracellular region"/>
    <property type="evidence" value="ECO:0007669"/>
    <property type="project" value="UniProtKB-SubCell"/>
</dbReference>
<evidence type="ECO:0000259" key="4">
    <source>
        <dbReference type="Pfam" id="PF04717"/>
    </source>
</evidence>
<dbReference type="AlphaFoldDB" id="A0A963YU77"/>
<dbReference type="InterPro" id="IPR006531">
    <property type="entry name" value="Gp5/Vgr_OB"/>
</dbReference>
<comment type="caution">
    <text evidence="6">The sequence shown here is derived from an EMBL/GenBank/DDBJ whole genome shotgun (WGS) entry which is preliminary data.</text>
</comment>
<dbReference type="Pfam" id="PF05954">
    <property type="entry name" value="Phage_GPD"/>
    <property type="match status" value="1"/>
</dbReference>
<evidence type="ECO:0000256" key="3">
    <source>
        <dbReference type="ARBA" id="ARBA00022525"/>
    </source>
</evidence>
<dbReference type="SUPFAM" id="SSF69349">
    <property type="entry name" value="Phage fibre proteins"/>
    <property type="match status" value="1"/>
</dbReference>
<accession>A0A963YU77</accession>
<dbReference type="Gene3D" id="3.55.50.10">
    <property type="entry name" value="Baseplate protein-like domains"/>
    <property type="match status" value="1"/>
</dbReference>
<sequence length="652" mass="72430">MSGGQLQPLLMLTSPLGDDTLPIQQSTLHGVALHAQEDISRPFELTLTVVSTERAISPSELVYQSVGLTIRKTPHSDRYFNGIVQSMSAVGLALRSRWMYRLDIRPRLWFLSQTEDCRIFQNKTVEEILQTIFSEHNVSPVEFRIYGSKPVREYTTQYNETDLDFAERLMRESGWFYTFEHTKSTHTLVITDRNQSFKTVSNPPHWVIHAGNNVDVFDEWHESQATAYGEVLLQDYDPTRPSAPVYGQQTATSATAGSSTRKVFNWPALTLDNQTAADRARFGIESSEATSSLRRGHGFDQEFCPGFRFTLAKDPFTEAEGVDYAIRSVTHDAVDETWIGGGQKPHYENSFTAFLQSTSWREPARNTRPVMAGIFSAIVLGNDGEEIHADALGRIKVRLLFDRRKDTVASMATWVRVMQPWSGNTWGWQHLPRVGGEVAVSFMDGDPDKPVVVGSFYNQNMRPVFAIPEEQTKQGFRSRSTLNGTTQDFSELSFDDRKGEELFYLHAQKQMTTEVEQDQSLTVGRDRTVVVEQDETVTVTRNHSLTSKTGEVTIEAAVALTLKVGENVISMTPAGIKINGIAIGVVADAALSMTSPMISLQSEGIVSTTAAGMILMDAPDIFSTVTVIPNPEEVAIESAEIDATVTAATEAT</sequence>
<protein>
    <submittedName>
        <fullName evidence="6">Type VI secretion system tip protein VgrG</fullName>
    </submittedName>
</protein>
<dbReference type="Gene3D" id="2.30.110.50">
    <property type="match status" value="1"/>
</dbReference>
<dbReference type="PANTHER" id="PTHR32305">
    <property type="match status" value="1"/>
</dbReference>
<dbReference type="InterPro" id="IPR017847">
    <property type="entry name" value="T6SS_RhsGE_Vgr_subset"/>
</dbReference>
<dbReference type="InterPro" id="IPR037026">
    <property type="entry name" value="Vgr_OB-fold_dom_sf"/>
</dbReference>
<dbReference type="SUPFAM" id="SSF69279">
    <property type="entry name" value="Phage tail proteins"/>
    <property type="match status" value="2"/>
</dbReference>
<dbReference type="InterPro" id="IPR050708">
    <property type="entry name" value="T6SS_VgrG/RHS"/>
</dbReference>